<dbReference type="AlphaFoldDB" id="A0A1Y5IH50"/>
<organism evidence="15">
    <name type="scientific">Ostreococcus tauri</name>
    <name type="common">Marine green alga</name>
    <dbReference type="NCBI Taxonomy" id="70448"/>
    <lineage>
        <taxon>Eukaryota</taxon>
        <taxon>Viridiplantae</taxon>
        <taxon>Chlorophyta</taxon>
        <taxon>Mamiellophyceae</taxon>
        <taxon>Mamiellales</taxon>
        <taxon>Bathycoccaceae</taxon>
        <taxon>Ostreococcus</taxon>
    </lineage>
</organism>
<evidence type="ECO:0000313" key="15">
    <source>
        <dbReference type="EMBL" id="OUS47977.1"/>
    </source>
</evidence>
<dbReference type="EMBL" id="KZ155776">
    <property type="protein sequence ID" value="OUS47977.1"/>
    <property type="molecule type" value="Genomic_DNA"/>
</dbReference>
<keyword evidence="10" id="KW-0456">Lyase</keyword>
<accession>A0A1Y5IH50</accession>
<evidence type="ECO:0000256" key="5">
    <source>
        <dbReference type="ARBA" id="ARBA00022630"/>
    </source>
</evidence>
<evidence type="ECO:0000256" key="3">
    <source>
        <dbReference type="ARBA" id="ARBA00013149"/>
    </source>
</evidence>
<evidence type="ECO:0000256" key="7">
    <source>
        <dbReference type="ARBA" id="ARBA00022827"/>
    </source>
</evidence>
<feature type="region of interest" description="Disordered" evidence="13">
    <location>
        <begin position="1"/>
        <end position="23"/>
    </location>
</feature>
<comment type="cofactor">
    <cofactor evidence="1">
        <name>FAD</name>
        <dbReference type="ChEBI" id="CHEBI:57692"/>
    </cofactor>
</comment>
<comment type="similarity">
    <text evidence="2">Belongs to the DNA photolyase class-2 family.</text>
</comment>
<protein>
    <recommendedName>
        <fullName evidence="4">Deoxyribodipyrimidine photo-lyase</fullName>
        <ecNumber evidence="3">4.1.99.3</ecNumber>
    </recommendedName>
    <alternativeName>
        <fullName evidence="11">DNA photolyase</fullName>
    </alternativeName>
</protein>
<dbReference type="PROSITE" id="PS51645">
    <property type="entry name" value="PHR_CRY_ALPHA_BETA"/>
    <property type="match status" value="1"/>
</dbReference>
<dbReference type="Gene3D" id="1.10.579.10">
    <property type="entry name" value="DNA Cyclobutane Dipyrimidine Photolyase, subunit A, domain 3"/>
    <property type="match status" value="1"/>
</dbReference>
<keyword evidence="5" id="KW-0285">Flavoprotein</keyword>
<dbReference type="SUPFAM" id="SSF48173">
    <property type="entry name" value="Cryptochrome/photolyase FAD-binding domain"/>
    <property type="match status" value="1"/>
</dbReference>
<keyword evidence="7" id="KW-0274">FAD</keyword>
<dbReference type="Gene3D" id="1.25.40.80">
    <property type="match status" value="1"/>
</dbReference>
<dbReference type="GO" id="GO:0003677">
    <property type="term" value="F:DNA binding"/>
    <property type="evidence" value="ECO:0007669"/>
    <property type="project" value="UniProtKB-KW"/>
</dbReference>
<dbReference type="PANTHER" id="PTHR10211">
    <property type="entry name" value="DEOXYRIBODIPYRIMIDINE PHOTOLYASE"/>
    <property type="match status" value="1"/>
</dbReference>
<dbReference type="InterPro" id="IPR014729">
    <property type="entry name" value="Rossmann-like_a/b/a_fold"/>
</dbReference>
<name>A0A1Y5IH50_OSTTA</name>
<evidence type="ECO:0000256" key="8">
    <source>
        <dbReference type="ARBA" id="ARBA00023125"/>
    </source>
</evidence>
<dbReference type="InterPro" id="IPR052219">
    <property type="entry name" value="Photolyase_Class-2"/>
</dbReference>
<dbReference type="SUPFAM" id="SSF52425">
    <property type="entry name" value="Cryptochrome/photolyase, N-terminal domain"/>
    <property type="match status" value="1"/>
</dbReference>
<keyword evidence="8" id="KW-0238">DNA-binding</keyword>
<evidence type="ECO:0000256" key="12">
    <source>
        <dbReference type="ARBA" id="ARBA00033999"/>
    </source>
</evidence>
<dbReference type="PANTHER" id="PTHR10211:SF0">
    <property type="entry name" value="DEOXYRIBODIPYRIMIDINE PHOTO-LYASE"/>
    <property type="match status" value="1"/>
</dbReference>
<evidence type="ECO:0000256" key="10">
    <source>
        <dbReference type="ARBA" id="ARBA00023239"/>
    </source>
</evidence>
<dbReference type="EC" id="4.1.99.3" evidence="3"/>
<evidence type="ECO:0000256" key="1">
    <source>
        <dbReference type="ARBA" id="ARBA00001974"/>
    </source>
</evidence>
<dbReference type="Proteomes" id="UP000195557">
    <property type="component" value="Unassembled WGS sequence"/>
</dbReference>
<evidence type="ECO:0000256" key="2">
    <source>
        <dbReference type="ARBA" id="ARBA00006409"/>
    </source>
</evidence>
<comment type="catalytic activity">
    <reaction evidence="12">
        <text>cyclobutadipyrimidine (in DNA) = 2 pyrimidine residues (in DNA).</text>
        <dbReference type="EC" id="4.1.99.3"/>
    </reaction>
</comment>
<keyword evidence="6" id="KW-0227">DNA damage</keyword>
<dbReference type="InterPro" id="IPR036134">
    <property type="entry name" value="Crypto/Photolyase_FAD-like_sf"/>
</dbReference>
<dbReference type="Pfam" id="PF00875">
    <property type="entry name" value="DNA_photolyase"/>
    <property type="match status" value="1"/>
</dbReference>
<dbReference type="InterPro" id="IPR036155">
    <property type="entry name" value="Crypto/Photolyase_N_sf"/>
</dbReference>
<dbReference type="InterPro" id="IPR006050">
    <property type="entry name" value="DNA_photolyase_N"/>
</dbReference>
<dbReference type="GO" id="GO:0003904">
    <property type="term" value="F:deoxyribodipyrimidine photo-lyase activity"/>
    <property type="evidence" value="ECO:0007669"/>
    <property type="project" value="UniProtKB-EC"/>
</dbReference>
<dbReference type="GO" id="GO:0000719">
    <property type="term" value="P:photoreactive repair"/>
    <property type="evidence" value="ECO:0007669"/>
    <property type="project" value="TreeGrafter"/>
</dbReference>
<dbReference type="eggNOG" id="KOG0133">
    <property type="taxonomic scope" value="Eukaryota"/>
</dbReference>
<proteinExistence type="inferred from homology"/>
<evidence type="ECO:0000256" key="13">
    <source>
        <dbReference type="SAM" id="MobiDB-lite"/>
    </source>
</evidence>
<evidence type="ECO:0000259" key="14">
    <source>
        <dbReference type="PROSITE" id="PS51645"/>
    </source>
</evidence>
<feature type="domain" description="Photolyase/cryptochrome alpha/beta" evidence="14">
    <location>
        <begin position="47"/>
        <end position="175"/>
    </location>
</feature>
<evidence type="ECO:0000256" key="6">
    <source>
        <dbReference type="ARBA" id="ARBA00022763"/>
    </source>
</evidence>
<sequence length="529" mass="59941">MSKVPRGGVEDARTTALRKASSERLRASVPLERARALNRQPRRASGEYVLLWVQASHRSTANEALETAVDRANVSGVPVIALFCSTANYPEANERHIGFMFEGLCELREALERRKIAFYAVACSPPEAIIVASERAVEIVVDGAYLRLLRRWREELATRATCTVTEVETDCVVPQLSMKHARAEVAAATFRPKVLPLIGKYTRVACAVLPYIYGALDDATRKSFESTIVEFDVLPLHRGVDACLGVLDTHGLVRDPKCPRVSSHVGGQSQARAKLDAFLTKKMLSHYHKSRNDPTLCLQSHLSPHIHYGQISVVEIARKTLEFRDAHNEDADVCASIDVFLDELIVRRELAINFALRNPNYDTYDGLPTWAKETLEKHADDRREWTYTLEEFECGSTHDKLWNASQRQLVSTGKQHNYLRMYWGKKILEWSASPEEGWRIAMALNNRYSLDGRNFVSLTGVGWCFGLHDREFHEASITGTIRRFSESGMMKKFPAGIKGYLERWGDDEGGSSKRRQMRLEDMFLKRPRV</sequence>
<gene>
    <name evidence="15" type="ORF">BE221DRAFT_190316</name>
</gene>
<reference evidence="15" key="1">
    <citation type="submission" date="2017-04" db="EMBL/GenBank/DDBJ databases">
        <title>Population genomics of picophytoplankton unveils novel chromosome hypervariability.</title>
        <authorList>
            <consortium name="DOE Joint Genome Institute"/>
            <person name="Blanc-Mathieu R."/>
            <person name="Krasovec M."/>
            <person name="Hebrard M."/>
            <person name="Yau S."/>
            <person name="Desgranges E."/>
            <person name="Martin J."/>
            <person name="Schackwitz W."/>
            <person name="Kuo A."/>
            <person name="Salin G."/>
            <person name="Donnadieu C."/>
            <person name="Desdevises Y."/>
            <person name="Sanchez-Ferandin S."/>
            <person name="Moreau H."/>
            <person name="Rivals E."/>
            <person name="Grigoriev I.V."/>
            <person name="Grimsley N."/>
            <person name="Eyre-Walker A."/>
            <person name="Piganeau G."/>
        </authorList>
    </citation>
    <scope>NUCLEOTIDE SEQUENCE [LARGE SCALE GENOMIC DNA]</scope>
    <source>
        <strain evidence="15">RCC 1115</strain>
    </source>
</reference>
<dbReference type="FunFam" id="1.10.579.10:FF:000002">
    <property type="entry name" value="Deoxyribodipyrimidine photolyase"/>
    <property type="match status" value="1"/>
</dbReference>
<evidence type="ECO:0000256" key="9">
    <source>
        <dbReference type="ARBA" id="ARBA00023204"/>
    </source>
</evidence>
<evidence type="ECO:0000256" key="11">
    <source>
        <dbReference type="ARBA" id="ARBA00031671"/>
    </source>
</evidence>
<keyword evidence="9" id="KW-0234">DNA repair</keyword>
<evidence type="ECO:0000256" key="4">
    <source>
        <dbReference type="ARBA" id="ARBA00014046"/>
    </source>
</evidence>
<dbReference type="Gene3D" id="3.40.50.620">
    <property type="entry name" value="HUPs"/>
    <property type="match status" value="1"/>
</dbReference>